<gene>
    <name evidence="2" type="ORF">E5676_scaffold392G00980</name>
    <name evidence="1" type="ORF">E6C27_scaffold238G001840</name>
</gene>
<sequence length="206" mass="22680">MPSIIAPTQSTFIEGRQTMDPIFIANEVVEDYRAKKKKGWILNPRYSVFINGQPRGRILASRGIRQGDPLSPCLFLLVSEVPSALVEKLHFNGHFEGFVVGKEKIRVSIVQFAVNWEKSALCGVNVDEIELMSTASSLGCKADHLPLFYLGGQWQIVGTAPWLLGPSLFGKIMVFDGKWGPLSKVSLAHYPLLPDGQVAILGAMEI</sequence>
<evidence type="ECO:0000313" key="4">
    <source>
        <dbReference type="Proteomes" id="UP000321947"/>
    </source>
</evidence>
<dbReference type="PANTHER" id="PTHR46890:SF50">
    <property type="entry name" value="RNA-DIRECTED DNA POLYMERASE, EUKARYOTA, REVERSE TRANSCRIPTASE ZINC-BINDING DOMAIN PROTEIN-RELATED"/>
    <property type="match status" value="1"/>
</dbReference>
<proteinExistence type="predicted"/>
<organism evidence="2 4">
    <name type="scientific">Cucumis melo var. makuwa</name>
    <name type="common">Oriental melon</name>
    <dbReference type="NCBI Taxonomy" id="1194695"/>
    <lineage>
        <taxon>Eukaryota</taxon>
        <taxon>Viridiplantae</taxon>
        <taxon>Streptophyta</taxon>
        <taxon>Embryophyta</taxon>
        <taxon>Tracheophyta</taxon>
        <taxon>Spermatophyta</taxon>
        <taxon>Magnoliopsida</taxon>
        <taxon>eudicotyledons</taxon>
        <taxon>Gunneridae</taxon>
        <taxon>Pentapetalae</taxon>
        <taxon>rosids</taxon>
        <taxon>fabids</taxon>
        <taxon>Cucurbitales</taxon>
        <taxon>Cucurbitaceae</taxon>
        <taxon>Benincaseae</taxon>
        <taxon>Cucumis</taxon>
    </lineage>
</organism>
<accession>A0A5D3DC85</accession>
<comment type="caution">
    <text evidence="2">The sequence shown here is derived from an EMBL/GenBank/DDBJ whole genome shotgun (WGS) entry which is preliminary data.</text>
</comment>
<evidence type="ECO:0008006" key="5">
    <source>
        <dbReference type="Google" id="ProtNLM"/>
    </source>
</evidence>
<evidence type="ECO:0000313" key="3">
    <source>
        <dbReference type="Proteomes" id="UP000321393"/>
    </source>
</evidence>
<dbReference type="PANTHER" id="PTHR46890">
    <property type="entry name" value="NON-LTR RETROLELEMENT REVERSE TRANSCRIPTASE-LIKE PROTEIN-RELATED"/>
    <property type="match status" value="1"/>
</dbReference>
<evidence type="ECO:0000313" key="1">
    <source>
        <dbReference type="EMBL" id="KAA0068198.1"/>
    </source>
</evidence>
<dbReference type="OrthoDB" id="1305261at2759"/>
<dbReference type="InterPro" id="IPR052343">
    <property type="entry name" value="Retrotransposon-Effector_Assoc"/>
</dbReference>
<evidence type="ECO:0000313" key="2">
    <source>
        <dbReference type="EMBL" id="TYK21118.1"/>
    </source>
</evidence>
<reference evidence="3 4" key="1">
    <citation type="submission" date="2019-08" db="EMBL/GenBank/DDBJ databases">
        <title>Draft genome sequences of two oriental melons (Cucumis melo L. var makuwa).</title>
        <authorList>
            <person name="Kwon S.-Y."/>
        </authorList>
    </citation>
    <scope>NUCLEOTIDE SEQUENCE [LARGE SCALE GENOMIC DNA]</scope>
    <source>
        <strain evidence="4">cv. Chang Bougi</strain>
        <strain evidence="3">cv. SW 3</strain>
        <tissue evidence="2">Leaf</tissue>
    </source>
</reference>
<name>A0A5D3DC85_CUCMM</name>
<protein>
    <recommendedName>
        <fullName evidence="5">Reverse transcriptase</fullName>
    </recommendedName>
</protein>
<dbReference type="EMBL" id="SSTE01000109">
    <property type="protein sequence ID" value="KAA0068198.1"/>
    <property type="molecule type" value="Genomic_DNA"/>
</dbReference>
<dbReference type="EMBL" id="SSTD01005932">
    <property type="protein sequence ID" value="TYK21118.1"/>
    <property type="molecule type" value="Genomic_DNA"/>
</dbReference>
<dbReference type="AlphaFoldDB" id="A0A5D3DC85"/>
<dbReference type="Proteomes" id="UP000321393">
    <property type="component" value="Unassembled WGS sequence"/>
</dbReference>
<dbReference type="Proteomes" id="UP000321947">
    <property type="component" value="Unassembled WGS sequence"/>
</dbReference>